<proteinExistence type="predicted"/>
<evidence type="ECO:0000256" key="1">
    <source>
        <dbReference type="SAM" id="Phobius"/>
    </source>
</evidence>
<comment type="caution">
    <text evidence="2">The sequence shown here is derived from an EMBL/GenBank/DDBJ whole genome shotgun (WGS) entry which is preliminary data.</text>
</comment>
<dbReference type="EMBL" id="JHEG04000001">
    <property type="protein sequence ID" value="KAF3884957.1"/>
    <property type="molecule type" value="Genomic_DNA"/>
</dbReference>
<reference evidence="2" key="1">
    <citation type="journal article" date="2015" name="Genome Announc.">
        <title>Draft Genome Sequence of Tolypothrix boutellei Strain VB521301.</title>
        <authorList>
            <person name="Chandrababunaidu M.M."/>
            <person name="Singh D."/>
            <person name="Sen D."/>
            <person name="Bhan S."/>
            <person name="Das S."/>
            <person name="Gupta A."/>
            <person name="Adhikary S.P."/>
            <person name="Tripathy S."/>
        </authorList>
    </citation>
    <scope>NUCLEOTIDE SEQUENCE</scope>
    <source>
        <strain evidence="2">VB521301</strain>
    </source>
</reference>
<keyword evidence="1" id="KW-1133">Transmembrane helix</keyword>
<keyword evidence="1" id="KW-0812">Transmembrane</keyword>
<keyword evidence="1" id="KW-0472">Membrane</keyword>
<dbReference type="AlphaFoldDB" id="A0A8S9SYX5"/>
<feature type="transmembrane region" description="Helical" evidence="1">
    <location>
        <begin position="17"/>
        <end position="40"/>
    </location>
</feature>
<dbReference type="RefSeq" id="WP_038088986.1">
    <property type="nucleotide sequence ID" value="NZ_JHEG04000001.1"/>
</dbReference>
<dbReference type="PROSITE" id="PS51257">
    <property type="entry name" value="PROKAR_LIPOPROTEIN"/>
    <property type="match status" value="1"/>
</dbReference>
<evidence type="ECO:0000313" key="2">
    <source>
        <dbReference type="EMBL" id="KAF3884957.1"/>
    </source>
</evidence>
<organism evidence="2 3">
    <name type="scientific">Tolypothrix bouteillei VB521301</name>
    <dbReference type="NCBI Taxonomy" id="1479485"/>
    <lineage>
        <taxon>Bacteria</taxon>
        <taxon>Bacillati</taxon>
        <taxon>Cyanobacteriota</taxon>
        <taxon>Cyanophyceae</taxon>
        <taxon>Nostocales</taxon>
        <taxon>Tolypothrichaceae</taxon>
        <taxon>Tolypothrix</taxon>
    </lineage>
</organism>
<gene>
    <name evidence="2" type="ORF">DA73_0400005395</name>
</gene>
<name>A0A8S9SYX5_9CYAN</name>
<reference evidence="2" key="2">
    <citation type="submission" date="2019-11" db="EMBL/GenBank/DDBJ databases">
        <title>Improved Assembly of Tolypothrix boutellei genome.</title>
        <authorList>
            <person name="Sarangi A.N."/>
            <person name="Mukherjee M."/>
            <person name="Ghosh S."/>
            <person name="Singh D."/>
            <person name="Das A."/>
            <person name="Kant S."/>
            <person name="Prusty A."/>
            <person name="Tripathy S."/>
        </authorList>
    </citation>
    <scope>NUCLEOTIDE SEQUENCE</scope>
    <source>
        <strain evidence="2">VB521301</strain>
    </source>
</reference>
<evidence type="ECO:0000313" key="3">
    <source>
        <dbReference type="Proteomes" id="UP000029738"/>
    </source>
</evidence>
<protein>
    <submittedName>
        <fullName evidence="2">Uncharacterized protein</fullName>
    </submittedName>
</protein>
<sequence length="133" mass="15119">MNRYKSLKLGLKLGLEFWLPLVLLGFVLWVGGGCVMDGILSQPDHGESHLKVEMQPIKPRQTLRLFIKAEIDKQRGISRVEVKTAYKAVKGLTFVFPVTEASQVEAAIAKELGLLPEDIRSVMYYQKKLKDRY</sequence>
<dbReference type="Proteomes" id="UP000029738">
    <property type="component" value="Unassembled WGS sequence"/>
</dbReference>
<keyword evidence="3" id="KW-1185">Reference proteome</keyword>
<accession>A0A8S9SYX5</accession>